<dbReference type="GO" id="GO:0000139">
    <property type="term" value="C:Golgi membrane"/>
    <property type="evidence" value="ECO:0007669"/>
    <property type="project" value="TreeGrafter"/>
</dbReference>
<dbReference type="InterPro" id="IPR013657">
    <property type="entry name" value="SCL35B1-4/HUT1"/>
</dbReference>
<dbReference type="Gene3D" id="3.40.50.300">
    <property type="entry name" value="P-loop containing nucleotide triphosphate hydrolases"/>
    <property type="match status" value="1"/>
</dbReference>
<keyword evidence="2" id="KW-0813">Transport</keyword>
<dbReference type="HOGENOM" id="CLU_033007_3_0_1"/>
<dbReference type="Proteomes" id="UP000027195">
    <property type="component" value="Unassembled WGS sequence"/>
</dbReference>
<dbReference type="OrthoDB" id="999962at2759"/>
<keyword evidence="5 7" id="KW-1133">Transmembrane helix</keyword>
<evidence type="ECO:0000256" key="3">
    <source>
        <dbReference type="ARBA" id="ARBA00022597"/>
    </source>
</evidence>
<dbReference type="InterPro" id="IPR037185">
    <property type="entry name" value="EmrE-like"/>
</dbReference>
<sequence>MSPSQTRNTAGVEKSKEVRRDILTGLGQSTLAQWMVILGLIFGGCCSNAWALELVTSQNPRAGTLLTFAQFLLVTLVALPKQLHVRSPRCTRQELLHHVATAIISARQARKSKGVLRVAIDGVDGVSNMGFADELAAYLCTLPSTPSTIRASVDGFHNPPELRYRRGRDSPEGFYRDSYNYEALEQFLLDPLSPGGTRRYALRVYDVDASAPVPLPADSLTASENDILIFDGIFLHRPELREYWDLCVFLNVPLGAFVQQRARRSPQTDPDSEDDRRYVDAQKLYLDEAQPAQHASILVDYTSLSIPILQRSPFPFPPHNSLLSRAFRIRMKQPAVPLSRWLVKVALFFLISLLNNAAFGYAIPMAVHIIFRSGGLCANMLVGWLAGGKKYSRSQVGAVLLITAGIASATLASKKPASPAVNAISSTGQFAGGIMLLTIALLLSGALGLVQEWTYSKYGYEHWEESLFYLHFLSLPMFAFTAGDLQAQVRLANASTPISLIRASPFPTLQVPGFYVPFAINLVTQVVCVAGVNRLTARVSSLTVTLVLSVRKAVSLVLSVVVIGGGSGNLGLWGGAAAVLGGTVLYTLDTAGKGRSAKESGKAKQG</sequence>
<dbReference type="SUPFAM" id="SSF103481">
    <property type="entry name" value="Multidrug resistance efflux transporter EmrE"/>
    <property type="match status" value="1"/>
</dbReference>
<dbReference type="EMBL" id="KL198048">
    <property type="protein sequence ID" value="KDQ12692.1"/>
    <property type="molecule type" value="Genomic_DNA"/>
</dbReference>
<protein>
    <submittedName>
        <fullName evidence="8">Uncharacterized protein</fullName>
    </submittedName>
</protein>
<keyword evidence="4 7" id="KW-0812">Transmembrane</keyword>
<keyword evidence="6 7" id="KW-0472">Membrane</keyword>
<feature type="transmembrane region" description="Helical" evidence="7">
    <location>
        <begin position="514"/>
        <end position="532"/>
    </location>
</feature>
<dbReference type="PANTHER" id="PTHR10778:SF4">
    <property type="entry name" value="NUCLEOTIDE SUGAR TRANSPORTER SLC35B4"/>
    <property type="match status" value="1"/>
</dbReference>
<keyword evidence="3" id="KW-0762">Sugar transport</keyword>
<evidence type="ECO:0000256" key="1">
    <source>
        <dbReference type="ARBA" id="ARBA00004127"/>
    </source>
</evidence>
<keyword evidence="9" id="KW-1185">Reference proteome</keyword>
<dbReference type="SUPFAM" id="SSF52540">
    <property type="entry name" value="P-loop containing nucleoside triphosphate hydrolases"/>
    <property type="match status" value="1"/>
</dbReference>
<feature type="transmembrane region" description="Helical" evidence="7">
    <location>
        <begin position="433"/>
        <end position="455"/>
    </location>
</feature>
<feature type="transmembrane region" description="Helical" evidence="7">
    <location>
        <begin position="467"/>
        <end position="487"/>
    </location>
</feature>
<dbReference type="GO" id="GO:0005789">
    <property type="term" value="C:endoplasmic reticulum membrane"/>
    <property type="evidence" value="ECO:0007669"/>
    <property type="project" value="TreeGrafter"/>
</dbReference>
<dbReference type="Pfam" id="PF08449">
    <property type="entry name" value="UAA"/>
    <property type="match status" value="2"/>
</dbReference>
<dbReference type="InterPro" id="IPR027417">
    <property type="entry name" value="P-loop_NTPase"/>
</dbReference>
<comment type="subcellular location">
    <subcellularLocation>
        <location evidence="1">Endomembrane system</location>
        <topology evidence="1">Multi-pass membrane protein</topology>
    </subcellularLocation>
</comment>
<dbReference type="GO" id="GO:0005462">
    <property type="term" value="F:UDP-N-acetylglucosamine transmembrane transporter activity"/>
    <property type="evidence" value="ECO:0007669"/>
    <property type="project" value="TreeGrafter"/>
</dbReference>
<evidence type="ECO:0000256" key="2">
    <source>
        <dbReference type="ARBA" id="ARBA00022448"/>
    </source>
</evidence>
<dbReference type="InParanoid" id="A0A067MLC2"/>
<evidence type="ECO:0000313" key="8">
    <source>
        <dbReference type="EMBL" id="KDQ12692.1"/>
    </source>
</evidence>
<dbReference type="PANTHER" id="PTHR10778">
    <property type="entry name" value="SOLUTE CARRIER FAMILY 35 MEMBER B"/>
    <property type="match status" value="1"/>
</dbReference>
<feature type="transmembrane region" description="Helical" evidence="7">
    <location>
        <begin position="369"/>
        <end position="387"/>
    </location>
</feature>
<accession>A0A067MLC2</accession>
<dbReference type="AlphaFoldDB" id="A0A067MLC2"/>
<evidence type="ECO:0000256" key="7">
    <source>
        <dbReference type="SAM" id="Phobius"/>
    </source>
</evidence>
<dbReference type="FunCoup" id="A0A067MLC2">
    <property type="interactions" value="118"/>
</dbReference>
<feature type="transmembrane region" description="Helical" evidence="7">
    <location>
        <begin position="62"/>
        <end position="79"/>
    </location>
</feature>
<evidence type="ECO:0000313" key="9">
    <source>
        <dbReference type="Proteomes" id="UP000027195"/>
    </source>
</evidence>
<evidence type="ECO:0000256" key="6">
    <source>
        <dbReference type="ARBA" id="ARBA00023136"/>
    </source>
</evidence>
<organism evidence="8 9">
    <name type="scientific">Botryobasidium botryosum (strain FD-172 SS1)</name>
    <dbReference type="NCBI Taxonomy" id="930990"/>
    <lineage>
        <taxon>Eukaryota</taxon>
        <taxon>Fungi</taxon>
        <taxon>Dikarya</taxon>
        <taxon>Basidiomycota</taxon>
        <taxon>Agaricomycotina</taxon>
        <taxon>Agaricomycetes</taxon>
        <taxon>Cantharellales</taxon>
        <taxon>Botryobasidiaceae</taxon>
        <taxon>Botryobasidium</taxon>
    </lineage>
</organism>
<reference evidence="9" key="1">
    <citation type="journal article" date="2014" name="Proc. Natl. Acad. Sci. U.S.A.">
        <title>Extensive sampling of basidiomycete genomes demonstrates inadequacy of the white-rot/brown-rot paradigm for wood decay fungi.</title>
        <authorList>
            <person name="Riley R."/>
            <person name="Salamov A.A."/>
            <person name="Brown D.W."/>
            <person name="Nagy L.G."/>
            <person name="Floudas D."/>
            <person name="Held B.W."/>
            <person name="Levasseur A."/>
            <person name="Lombard V."/>
            <person name="Morin E."/>
            <person name="Otillar R."/>
            <person name="Lindquist E.A."/>
            <person name="Sun H."/>
            <person name="LaButti K.M."/>
            <person name="Schmutz J."/>
            <person name="Jabbour D."/>
            <person name="Luo H."/>
            <person name="Baker S.E."/>
            <person name="Pisabarro A.G."/>
            <person name="Walton J.D."/>
            <person name="Blanchette R.A."/>
            <person name="Henrissat B."/>
            <person name="Martin F."/>
            <person name="Cullen D."/>
            <person name="Hibbett D.S."/>
            <person name="Grigoriev I.V."/>
        </authorList>
    </citation>
    <scope>NUCLEOTIDE SEQUENCE [LARGE SCALE GENOMIC DNA]</scope>
    <source>
        <strain evidence="9">FD-172 SS1</strain>
    </source>
</reference>
<name>A0A067MLC2_BOTB1</name>
<proteinExistence type="predicted"/>
<dbReference type="GO" id="GO:0005464">
    <property type="term" value="F:UDP-xylose transmembrane transporter activity"/>
    <property type="evidence" value="ECO:0007669"/>
    <property type="project" value="TreeGrafter"/>
</dbReference>
<gene>
    <name evidence="8" type="ORF">BOTBODRAFT_176127</name>
</gene>
<feature type="transmembrane region" description="Helical" evidence="7">
    <location>
        <begin position="341"/>
        <end position="363"/>
    </location>
</feature>
<evidence type="ECO:0000256" key="4">
    <source>
        <dbReference type="ARBA" id="ARBA00022692"/>
    </source>
</evidence>
<feature type="transmembrane region" description="Helical" evidence="7">
    <location>
        <begin position="31"/>
        <end position="50"/>
    </location>
</feature>
<feature type="transmembrane region" description="Helical" evidence="7">
    <location>
        <begin position="396"/>
        <end position="413"/>
    </location>
</feature>
<evidence type="ECO:0000256" key="5">
    <source>
        <dbReference type="ARBA" id="ARBA00022989"/>
    </source>
</evidence>